<dbReference type="InterPro" id="IPR011344">
    <property type="entry name" value="ssDNA-bd"/>
</dbReference>
<dbReference type="PROSITE" id="PS50935">
    <property type="entry name" value="SSB"/>
    <property type="match status" value="1"/>
</dbReference>
<dbReference type="PANTHER" id="PTHR10302:SF27">
    <property type="entry name" value="SINGLE-STRANDED DNA-BINDING PROTEIN"/>
    <property type="match status" value="1"/>
</dbReference>
<evidence type="ECO:0000256" key="1">
    <source>
        <dbReference type="ARBA" id="ARBA00023125"/>
    </source>
</evidence>
<proteinExistence type="inferred from homology"/>
<dbReference type="PIRSF" id="PIRSF002070">
    <property type="entry name" value="SSB"/>
    <property type="match status" value="1"/>
</dbReference>
<dbReference type="NCBIfam" id="TIGR00621">
    <property type="entry name" value="ssb"/>
    <property type="match status" value="1"/>
</dbReference>
<dbReference type="InterPro" id="IPR012340">
    <property type="entry name" value="NA-bd_OB-fold"/>
</dbReference>
<evidence type="ECO:0000256" key="2">
    <source>
        <dbReference type="HAMAP-Rule" id="MF_00984"/>
    </source>
</evidence>
<comment type="caution">
    <text evidence="2">Lacks conserved residue(s) required for the propagation of feature annotation.</text>
</comment>
<keyword evidence="5" id="KW-1185">Reference proteome</keyword>
<dbReference type="InterPro" id="IPR000424">
    <property type="entry name" value="Primosome_PriB/ssb"/>
</dbReference>
<dbReference type="EMBL" id="JAGFNY010000054">
    <property type="protein sequence ID" value="MBW7571101.1"/>
    <property type="molecule type" value="Genomic_DNA"/>
</dbReference>
<dbReference type="SUPFAM" id="SSF50249">
    <property type="entry name" value="Nucleic acid-binding proteins"/>
    <property type="match status" value="1"/>
</dbReference>
<sequence length="167" mass="18939">MARGINKVFLIGNLGDDPTIRTTASGINVANISMVTNEQHKNTQTGQVEETAQWHRVVLWGKTAEIAKKYLKKGSQIFIEGKIQTNSFTDKNGVKRYSTEIIAEQMQMLGYRYATDDSNCTKISNDGYVSEDENKPYIPQEEQPQNFFDKNLDYKTVSTTIDTEIPF</sequence>
<name>A0ABS7DJ24_9GAMM</name>
<gene>
    <name evidence="4" type="primary">ssb</name>
    <name evidence="4" type="ORF">J5V48_09375</name>
</gene>
<evidence type="ECO:0000313" key="5">
    <source>
        <dbReference type="Proteomes" id="UP000731465"/>
    </source>
</evidence>
<reference evidence="4 5" key="1">
    <citation type="submission" date="2021-03" db="EMBL/GenBank/DDBJ databases">
        <title>Succinivibrio sp. nov. isolated from feces of cow.</title>
        <authorList>
            <person name="Choi J.-Y."/>
        </authorList>
    </citation>
    <scope>NUCLEOTIDE SEQUENCE [LARGE SCALE GENOMIC DNA]</scope>
    <source>
        <strain evidence="4 5">AGMB01872</strain>
    </source>
</reference>
<dbReference type="Proteomes" id="UP000731465">
    <property type="component" value="Unassembled WGS sequence"/>
</dbReference>
<dbReference type="Gene3D" id="2.40.50.140">
    <property type="entry name" value="Nucleic acid-binding proteins"/>
    <property type="match status" value="1"/>
</dbReference>
<comment type="subunit">
    <text evidence="2">Homotetramer.</text>
</comment>
<dbReference type="Pfam" id="PF00436">
    <property type="entry name" value="SSB"/>
    <property type="match status" value="1"/>
</dbReference>
<dbReference type="HAMAP" id="MF_00984">
    <property type="entry name" value="SSB"/>
    <property type="match status" value="1"/>
</dbReference>
<evidence type="ECO:0000256" key="3">
    <source>
        <dbReference type="PIRNR" id="PIRNR002070"/>
    </source>
</evidence>
<dbReference type="PANTHER" id="PTHR10302">
    <property type="entry name" value="SINGLE-STRANDED DNA-BINDING PROTEIN"/>
    <property type="match status" value="1"/>
</dbReference>
<evidence type="ECO:0000313" key="4">
    <source>
        <dbReference type="EMBL" id="MBW7571101.1"/>
    </source>
</evidence>
<comment type="caution">
    <text evidence="4">The sequence shown here is derived from an EMBL/GenBank/DDBJ whole genome shotgun (WGS) entry which is preliminary data.</text>
</comment>
<dbReference type="GO" id="GO:0003677">
    <property type="term" value="F:DNA binding"/>
    <property type="evidence" value="ECO:0007669"/>
    <property type="project" value="UniProtKB-KW"/>
</dbReference>
<dbReference type="RefSeq" id="WP_219938325.1">
    <property type="nucleotide sequence ID" value="NZ_JAGFNY010000054.1"/>
</dbReference>
<protein>
    <recommendedName>
        <fullName evidence="2 3">Single-stranded DNA-binding protein</fullName>
        <shortName evidence="2">SSB</shortName>
    </recommendedName>
</protein>
<accession>A0ABS7DJ24</accession>
<dbReference type="CDD" id="cd04496">
    <property type="entry name" value="SSB_OBF"/>
    <property type="match status" value="1"/>
</dbReference>
<keyword evidence="1 2" id="KW-0238">DNA-binding</keyword>
<organism evidence="4 5">
    <name type="scientific">Succinivibrio faecicola</name>
    <dbReference type="NCBI Taxonomy" id="2820300"/>
    <lineage>
        <taxon>Bacteria</taxon>
        <taxon>Pseudomonadati</taxon>
        <taxon>Pseudomonadota</taxon>
        <taxon>Gammaproteobacteria</taxon>
        <taxon>Aeromonadales</taxon>
        <taxon>Succinivibrionaceae</taxon>
        <taxon>Succinivibrio</taxon>
    </lineage>
</organism>